<organism evidence="2 3">
    <name type="scientific">Parascedosporium putredinis</name>
    <dbReference type="NCBI Taxonomy" id="1442378"/>
    <lineage>
        <taxon>Eukaryota</taxon>
        <taxon>Fungi</taxon>
        <taxon>Dikarya</taxon>
        <taxon>Ascomycota</taxon>
        <taxon>Pezizomycotina</taxon>
        <taxon>Sordariomycetes</taxon>
        <taxon>Hypocreomycetidae</taxon>
        <taxon>Microascales</taxon>
        <taxon>Microascaceae</taxon>
        <taxon>Parascedosporium</taxon>
    </lineage>
</organism>
<dbReference type="Proteomes" id="UP000838763">
    <property type="component" value="Unassembled WGS sequence"/>
</dbReference>
<dbReference type="OrthoDB" id="5593235at2759"/>
<evidence type="ECO:0000313" key="2">
    <source>
        <dbReference type="EMBL" id="CAI4217639.1"/>
    </source>
</evidence>
<dbReference type="EMBL" id="CALLCH030000016">
    <property type="protein sequence ID" value="CAI4217639.1"/>
    <property type="molecule type" value="Genomic_DNA"/>
</dbReference>
<keyword evidence="3" id="KW-1185">Reference proteome</keyword>
<reference evidence="2" key="1">
    <citation type="submission" date="2022-11" db="EMBL/GenBank/DDBJ databases">
        <authorList>
            <person name="Scott C."/>
            <person name="Bruce N."/>
        </authorList>
    </citation>
    <scope>NUCLEOTIDE SEQUENCE</scope>
</reference>
<accession>A0A9P1H6D7</accession>
<evidence type="ECO:0000256" key="1">
    <source>
        <dbReference type="SAM" id="MobiDB-lite"/>
    </source>
</evidence>
<sequence>MPHEPRNPSKLPIRLIYWIINTTRDLEYLDELIASNPQYSKYVPTRRYKAFVGSWEPVKNPDDIYVKIDDDVVGAGVFIADDAIARVVDRLEGNPQYFAVSANVVNNPALSWVHYGLGVYEPFWPEMKPPKFPQPATWRTSALPSFDGAPEGPPNFPKDGSAPAPHRKHRWLPVRPSHAGDVLDITTSPASTLTYDPFGPGLRNWAAAAQTHSSFLSRLEKNETDMYTFNLWDYAYERLSINFFAVRGRDIMDVFPFPQPDDEEYLTCIRPKELGRHVVVEGKALAVHFAFQSQRTAHEGRSLGWTNLLDRYKSYAEENTCPFPRRENGPIP</sequence>
<comment type="caution">
    <text evidence="2">The sequence shown here is derived from an EMBL/GenBank/DDBJ whole genome shotgun (WGS) entry which is preliminary data.</text>
</comment>
<feature type="region of interest" description="Disordered" evidence="1">
    <location>
        <begin position="142"/>
        <end position="168"/>
    </location>
</feature>
<gene>
    <name evidence="2" type="ORF">PPNO1_LOCUS7244</name>
</gene>
<name>A0A9P1H6D7_9PEZI</name>
<dbReference type="AlphaFoldDB" id="A0A9P1H6D7"/>
<protein>
    <submittedName>
        <fullName evidence="2">Uncharacterized protein</fullName>
    </submittedName>
</protein>
<proteinExistence type="predicted"/>
<evidence type="ECO:0000313" key="3">
    <source>
        <dbReference type="Proteomes" id="UP000838763"/>
    </source>
</evidence>